<accession>A0A0S3SXW3</accession>
<protein>
    <recommendedName>
        <fullName evidence="4">Peptidase A2 domain-containing protein</fullName>
    </recommendedName>
</protein>
<dbReference type="InterPro" id="IPR021109">
    <property type="entry name" value="Peptidase_aspartic_dom_sf"/>
</dbReference>
<evidence type="ECO:0000256" key="1">
    <source>
        <dbReference type="SAM" id="Phobius"/>
    </source>
</evidence>
<name>A0A0S3SXW3_PHAAN</name>
<keyword evidence="1" id="KW-0472">Membrane</keyword>
<dbReference type="Gene3D" id="2.40.70.10">
    <property type="entry name" value="Acid Proteases"/>
    <property type="match status" value="1"/>
</dbReference>
<dbReference type="Proteomes" id="UP000291084">
    <property type="component" value="Chromosome 9"/>
</dbReference>
<keyword evidence="3" id="KW-1185">Reference proteome</keyword>
<dbReference type="AlphaFoldDB" id="A0A0S3SXW3"/>
<gene>
    <name evidence="2" type="primary">Vigan.09G094100</name>
    <name evidence="2" type="ORF">VIGAN_09094100</name>
</gene>
<proteinExistence type="predicted"/>
<feature type="transmembrane region" description="Helical" evidence="1">
    <location>
        <begin position="144"/>
        <end position="169"/>
    </location>
</feature>
<evidence type="ECO:0008006" key="4">
    <source>
        <dbReference type="Google" id="ProtNLM"/>
    </source>
</evidence>
<reference evidence="2 3" key="1">
    <citation type="journal article" date="2015" name="Sci. Rep.">
        <title>The power of single molecule real-time sequencing technology in the de novo assembly of a eukaryotic genome.</title>
        <authorList>
            <person name="Sakai H."/>
            <person name="Naito K."/>
            <person name="Ogiso-Tanaka E."/>
            <person name="Takahashi Y."/>
            <person name="Iseki K."/>
            <person name="Muto C."/>
            <person name="Satou K."/>
            <person name="Teruya K."/>
            <person name="Shiroma A."/>
            <person name="Shimoji M."/>
            <person name="Hirano T."/>
            <person name="Itoh T."/>
            <person name="Kaga A."/>
            <person name="Tomooka N."/>
        </authorList>
    </citation>
    <scope>NUCLEOTIDE SEQUENCE [LARGE SCALE GENOMIC DNA]</scope>
    <source>
        <strain evidence="3">cv. Shumari</strain>
    </source>
</reference>
<sequence>MQSRREKGLCYTCDERFTATHRFPNRQYSFIQGTYEEEDNTAAKIPDLEQNLEHHLSLNALKGAAGVGTMRFTGSLQGMTIQILLDSGSSDNFLQPRIAHCLKLPVEAMSSLQVMVGNGNAMSIEGVIKEIQVKLQGHTLKLPVYLLIVSGANLNLGVAWLATIGPHIVDYNTLSLLLTTREKVKRMGYYLR</sequence>
<dbReference type="CDD" id="cd00303">
    <property type="entry name" value="retropepsin_like"/>
    <property type="match status" value="1"/>
</dbReference>
<evidence type="ECO:0000313" key="3">
    <source>
        <dbReference type="Proteomes" id="UP000291084"/>
    </source>
</evidence>
<dbReference type="Pfam" id="PF08284">
    <property type="entry name" value="RVP_2"/>
    <property type="match status" value="1"/>
</dbReference>
<dbReference type="EMBL" id="AP015042">
    <property type="protein sequence ID" value="BAT97484.1"/>
    <property type="molecule type" value="Genomic_DNA"/>
</dbReference>
<organism evidence="2 3">
    <name type="scientific">Vigna angularis var. angularis</name>
    <dbReference type="NCBI Taxonomy" id="157739"/>
    <lineage>
        <taxon>Eukaryota</taxon>
        <taxon>Viridiplantae</taxon>
        <taxon>Streptophyta</taxon>
        <taxon>Embryophyta</taxon>
        <taxon>Tracheophyta</taxon>
        <taxon>Spermatophyta</taxon>
        <taxon>Magnoliopsida</taxon>
        <taxon>eudicotyledons</taxon>
        <taxon>Gunneridae</taxon>
        <taxon>Pentapetalae</taxon>
        <taxon>rosids</taxon>
        <taxon>fabids</taxon>
        <taxon>Fabales</taxon>
        <taxon>Fabaceae</taxon>
        <taxon>Papilionoideae</taxon>
        <taxon>50 kb inversion clade</taxon>
        <taxon>NPAAA clade</taxon>
        <taxon>indigoferoid/millettioid clade</taxon>
        <taxon>Phaseoleae</taxon>
        <taxon>Vigna</taxon>
    </lineage>
</organism>
<dbReference type="SUPFAM" id="SSF50630">
    <property type="entry name" value="Acid proteases"/>
    <property type="match status" value="1"/>
</dbReference>
<keyword evidence="1" id="KW-0812">Transmembrane</keyword>
<evidence type="ECO:0000313" key="2">
    <source>
        <dbReference type="EMBL" id="BAT97484.1"/>
    </source>
</evidence>
<dbReference type="OrthoDB" id="1433710at2759"/>
<keyword evidence="1" id="KW-1133">Transmembrane helix</keyword>